<gene>
    <name evidence="11" type="ORF">MPOL1434_LOCUS9437</name>
</gene>
<keyword evidence="3" id="KW-0812">Transmembrane</keyword>
<evidence type="ECO:0000256" key="7">
    <source>
        <dbReference type="ARBA" id="ARBA00023136"/>
    </source>
</evidence>
<evidence type="ECO:0000256" key="3">
    <source>
        <dbReference type="ARBA" id="ARBA00022692"/>
    </source>
</evidence>
<dbReference type="Pfam" id="PF01145">
    <property type="entry name" value="Band_7"/>
    <property type="match status" value="1"/>
</dbReference>
<feature type="coiled-coil region" evidence="9">
    <location>
        <begin position="231"/>
        <end position="300"/>
    </location>
</feature>
<dbReference type="GO" id="GO:0031625">
    <property type="term" value="F:ubiquitin protein ligase binding"/>
    <property type="evidence" value="ECO:0007669"/>
    <property type="project" value="InterPro"/>
</dbReference>
<dbReference type="PANTHER" id="PTHR15351:SF3">
    <property type="entry name" value="ERLIN"/>
    <property type="match status" value="1"/>
</dbReference>
<evidence type="ECO:0000256" key="2">
    <source>
        <dbReference type="ARBA" id="ARBA00008164"/>
    </source>
</evidence>
<feature type="domain" description="Band 7" evidence="10">
    <location>
        <begin position="66"/>
        <end position="232"/>
    </location>
</feature>
<dbReference type="GO" id="GO:0032933">
    <property type="term" value="P:SREBP signaling pathway"/>
    <property type="evidence" value="ECO:0007669"/>
    <property type="project" value="TreeGrafter"/>
</dbReference>
<evidence type="ECO:0000256" key="4">
    <source>
        <dbReference type="ARBA" id="ARBA00022824"/>
    </source>
</evidence>
<dbReference type="InterPro" id="IPR036013">
    <property type="entry name" value="Band_7/SPFH_dom_sf"/>
</dbReference>
<proteinExistence type="inferred from homology"/>
<comment type="subcellular location">
    <subcellularLocation>
        <location evidence="1">Endoplasmic reticulum membrane</location>
        <topology evidence="1">Single-pass type II membrane protein</topology>
    </subcellularLocation>
</comment>
<comment type="similarity">
    <text evidence="2">Belongs to the band 7/mec-2 family.</text>
</comment>
<sequence>MPDRSSPSARSRLPPRRAAIVPVYCIHNIFASFPFRFLSTSLHPSMIRVLYVLFLLGINLEIVKGVGLHRIPEGHIGVYYRGGALLDRITDPGFHWKTPLITKHYAVQVTVQTDKVTQIPCGTSGGTIIAFDRVEVVNQLHRHAAHAIVKNYTVHYDRTWIYHKIHHEINQFCSQHTLQEVYIDTFDRLDEILTETLQRDIDIFAPGLKIIAIRMTKPRIPREILHNYEKIEAEKTALKVAEQRQKLVEKQADTERKKAMIEADKETRVAAIHLNRTLAAKINEQRIAEIENEMKVARVQAEADSELYRSKKEAEANAMRLTPELLHLETVRALANNTKIYFGESIPNIFLDNQLSGVTKLP</sequence>
<dbReference type="EMBL" id="HBEJ01016149">
    <property type="protein sequence ID" value="CAD8377273.1"/>
    <property type="molecule type" value="Transcribed_RNA"/>
</dbReference>
<dbReference type="GO" id="GO:0015485">
    <property type="term" value="F:cholesterol binding"/>
    <property type="evidence" value="ECO:0007669"/>
    <property type="project" value="TreeGrafter"/>
</dbReference>
<keyword evidence="9" id="KW-0175">Coiled coil</keyword>
<keyword evidence="4" id="KW-0256">Endoplasmic reticulum</keyword>
<evidence type="ECO:0000256" key="9">
    <source>
        <dbReference type="SAM" id="Coils"/>
    </source>
</evidence>
<name>A0A7S0AYG6_9STRA</name>
<keyword evidence="7" id="KW-0472">Membrane</keyword>
<keyword evidence="8" id="KW-0325">Glycoprotein</keyword>
<keyword evidence="6" id="KW-1133">Transmembrane helix</keyword>
<dbReference type="InterPro" id="IPR001107">
    <property type="entry name" value="Band_7"/>
</dbReference>
<protein>
    <recommendedName>
        <fullName evidence="10">Band 7 domain-containing protein</fullName>
    </recommendedName>
</protein>
<keyword evidence="5" id="KW-0735">Signal-anchor</keyword>
<organism evidence="11">
    <name type="scientific">Minutocellus polymorphus</name>
    <dbReference type="NCBI Taxonomy" id="265543"/>
    <lineage>
        <taxon>Eukaryota</taxon>
        <taxon>Sar</taxon>
        <taxon>Stramenopiles</taxon>
        <taxon>Ochrophyta</taxon>
        <taxon>Bacillariophyta</taxon>
        <taxon>Mediophyceae</taxon>
        <taxon>Cymatosirophycidae</taxon>
        <taxon>Cymatosirales</taxon>
        <taxon>Cymatosiraceae</taxon>
        <taxon>Minutocellus</taxon>
    </lineage>
</organism>
<evidence type="ECO:0000256" key="1">
    <source>
        <dbReference type="ARBA" id="ARBA00004648"/>
    </source>
</evidence>
<reference evidence="11" key="1">
    <citation type="submission" date="2021-01" db="EMBL/GenBank/DDBJ databases">
        <authorList>
            <person name="Corre E."/>
            <person name="Pelletier E."/>
            <person name="Niang G."/>
            <person name="Scheremetjew M."/>
            <person name="Finn R."/>
            <person name="Kale V."/>
            <person name="Holt S."/>
            <person name="Cochrane G."/>
            <person name="Meng A."/>
            <person name="Brown T."/>
            <person name="Cohen L."/>
        </authorList>
    </citation>
    <scope>NUCLEOTIDE SEQUENCE</scope>
    <source>
        <strain evidence="11">CCMP3303</strain>
    </source>
</reference>
<evidence type="ECO:0000256" key="8">
    <source>
        <dbReference type="ARBA" id="ARBA00023180"/>
    </source>
</evidence>
<evidence type="ECO:0000256" key="5">
    <source>
        <dbReference type="ARBA" id="ARBA00022968"/>
    </source>
</evidence>
<dbReference type="AlphaFoldDB" id="A0A7S0AYG6"/>
<dbReference type="SUPFAM" id="SSF117892">
    <property type="entry name" value="Band 7/SPFH domain"/>
    <property type="match status" value="1"/>
</dbReference>
<dbReference type="PANTHER" id="PTHR15351">
    <property type="entry name" value="ERLIN (ER LIPID RAFT ASSOCIATED PROTEIN) HOMOLOG"/>
    <property type="match status" value="1"/>
</dbReference>
<evidence type="ECO:0000256" key="6">
    <source>
        <dbReference type="ARBA" id="ARBA00022989"/>
    </source>
</evidence>
<accession>A0A7S0AYG6</accession>
<dbReference type="InterPro" id="IPR033294">
    <property type="entry name" value="Erlin1/2"/>
</dbReference>
<evidence type="ECO:0000259" key="10">
    <source>
        <dbReference type="SMART" id="SM00244"/>
    </source>
</evidence>
<dbReference type="SMART" id="SM00244">
    <property type="entry name" value="PHB"/>
    <property type="match status" value="1"/>
</dbReference>
<dbReference type="GO" id="GO:0005789">
    <property type="term" value="C:endoplasmic reticulum membrane"/>
    <property type="evidence" value="ECO:0007669"/>
    <property type="project" value="UniProtKB-SubCell"/>
</dbReference>
<evidence type="ECO:0000313" key="11">
    <source>
        <dbReference type="EMBL" id="CAD8377273.1"/>
    </source>
</evidence>